<proteinExistence type="inferred from homology"/>
<evidence type="ECO:0000313" key="4">
    <source>
        <dbReference type="EMBL" id="GFP85140.1"/>
    </source>
</evidence>
<evidence type="ECO:0000313" key="5">
    <source>
        <dbReference type="Proteomes" id="UP000653305"/>
    </source>
</evidence>
<sequence>MMAKIHPRKSMTIDSSCQYSSSRREIFTVWMKSLVINSNGCTVFSTQGEVVFRVDNYQTRRSRQVLLMNSYGEVLFSVKRKNLQSFRSWEGHKLINSKFDKEGEWFKVKRKCNLFRGGVINCHVTLGCNKITSSSYKIVGLEGKSTLKIMDCAGRVLAEVNQKQSLCGVSLGDDVLSLMVEPEIDQSFIMALVIVYVAALFLLHYHSAFYFSTSPPSKSKSPSDEPNSTKPGHSKKSQNRHHPSPNAPTHHPEQRQEPSTEGSDFTTTDIPNNHHRKTANNHSRGTGRSRRARRMEAPTHHPNSANNHQPRAQISLPPTI</sequence>
<dbReference type="OrthoDB" id="652749at2759"/>
<feature type="transmembrane region" description="Helical" evidence="3">
    <location>
        <begin position="188"/>
        <end position="211"/>
    </location>
</feature>
<protein>
    <submittedName>
        <fullName evidence="4">Protein lurp-one-related 11</fullName>
    </submittedName>
</protein>
<dbReference type="InterPro" id="IPR025659">
    <property type="entry name" value="Tubby-like_C"/>
</dbReference>
<dbReference type="SUPFAM" id="SSF54518">
    <property type="entry name" value="Tubby C-terminal domain-like"/>
    <property type="match status" value="1"/>
</dbReference>
<accession>A0A830BBS3</accession>
<gene>
    <name evidence="4" type="ORF">PHJA_000657800</name>
</gene>
<reference evidence="4" key="1">
    <citation type="submission" date="2020-07" db="EMBL/GenBank/DDBJ databases">
        <title>Ethylene signaling mediates host invasion by parasitic plants.</title>
        <authorList>
            <person name="Yoshida S."/>
        </authorList>
    </citation>
    <scope>NUCLEOTIDE SEQUENCE</scope>
    <source>
        <strain evidence="4">Okayama</strain>
    </source>
</reference>
<keyword evidence="3" id="KW-1133">Transmembrane helix</keyword>
<keyword evidence="3" id="KW-0472">Membrane</keyword>
<dbReference type="InterPro" id="IPR007612">
    <property type="entry name" value="LOR"/>
</dbReference>
<comment type="similarity">
    <text evidence="1">Belongs to the LOR family.</text>
</comment>
<dbReference type="EMBL" id="BMAC01000100">
    <property type="protein sequence ID" value="GFP85140.1"/>
    <property type="molecule type" value="Genomic_DNA"/>
</dbReference>
<name>A0A830BBS3_9LAMI</name>
<dbReference type="AlphaFoldDB" id="A0A830BBS3"/>
<dbReference type="PANTHER" id="PTHR31087:SF153">
    <property type="entry name" value="PROTEIN LURP-ONE-RELATED 11"/>
    <property type="match status" value="1"/>
</dbReference>
<evidence type="ECO:0000256" key="2">
    <source>
        <dbReference type="SAM" id="MobiDB-lite"/>
    </source>
</evidence>
<feature type="compositionally biased region" description="Basic residues" evidence="2">
    <location>
        <begin position="232"/>
        <end position="243"/>
    </location>
</feature>
<feature type="compositionally biased region" description="Basic residues" evidence="2">
    <location>
        <begin position="273"/>
        <end position="293"/>
    </location>
</feature>
<dbReference type="Pfam" id="PF04525">
    <property type="entry name" value="LOR"/>
    <property type="match status" value="1"/>
</dbReference>
<dbReference type="InterPro" id="IPR038595">
    <property type="entry name" value="LOR_sf"/>
</dbReference>
<feature type="compositionally biased region" description="Polar residues" evidence="2">
    <location>
        <begin position="259"/>
        <end position="271"/>
    </location>
</feature>
<keyword evidence="5" id="KW-1185">Reference proteome</keyword>
<dbReference type="Proteomes" id="UP000653305">
    <property type="component" value="Unassembled WGS sequence"/>
</dbReference>
<evidence type="ECO:0000256" key="3">
    <source>
        <dbReference type="SAM" id="Phobius"/>
    </source>
</evidence>
<feature type="region of interest" description="Disordered" evidence="2">
    <location>
        <begin position="213"/>
        <end position="320"/>
    </location>
</feature>
<organism evidence="4 5">
    <name type="scientific">Phtheirospermum japonicum</name>
    <dbReference type="NCBI Taxonomy" id="374723"/>
    <lineage>
        <taxon>Eukaryota</taxon>
        <taxon>Viridiplantae</taxon>
        <taxon>Streptophyta</taxon>
        <taxon>Embryophyta</taxon>
        <taxon>Tracheophyta</taxon>
        <taxon>Spermatophyta</taxon>
        <taxon>Magnoliopsida</taxon>
        <taxon>eudicotyledons</taxon>
        <taxon>Gunneridae</taxon>
        <taxon>Pentapetalae</taxon>
        <taxon>asterids</taxon>
        <taxon>lamiids</taxon>
        <taxon>Lamiales</taxon>
        <taxon>Orobanchaceae</taxon>
        <taxon>Orobanchaceae incertae sedis</taxon>
        <taxon>Phtheirospermum</taxon>
    </lineage>
</organism>
<comment type="caution">
    <text evidence="4">The sequence shown here is derived from an EMBL/GenBank/DDBJ whole genome shotgun (WGS) entry which is preliminary data.</text>
</comment>
<keyword evidence="3" id="KW-0812">Transmembrane</keyword>
<dbReference type="PANTHER" id="PTHR31087">
    <property type="match status" value="1"/>
</dbReference>
<dbReference type="Gene3D" id="2.40.160.200">
    <property type="entry name" value="LURP1-related"/>
    <property type="match status" value="1"/>
</dbReference>
<evidence type="ECO:0000256" key="1">
    <source>
        <dbReference type="ARBA" id="ARBA00005437"/>
    </source>
</evidence>
<feature type="compositionally biased region" description="Polar residues" evidence="2">
    <location>
        <begin position="301"/>
        <end position="320"/>
    </location>
</feature>